<evidence type="ECO:0000313" key="4">
    <source>
        <dbReference type="RefSeq" id="XP_033769145.1"/>
    </source>
</evidence>
<protein>
    <submittedName>
        <fullName evidence="4">Csi2p</fullName>
    </submittedName>
</protein>
<dbReference type="PANTHER" id="PTHR36089:SF1">
    <property type="entry name" value="CHITIN SYNTHASE 3 COMPLEX PROTEIN CSI2-RELATED"/>
    <property type="match status" value="1"/>
</dbReference>
<evidence type="ECO:0000256" key="1">
    <source>
        <dbReference type="SAM" id="MobiDB-lite"/>
    </source>
</evidence>
<dbReference type="KEGG" id="spao:SPAR_O01410"/>
<feature type="signal peptide" evidence="3">
    <location>
        <begin position="1"/>
        <end position="28"/>
    </location>
</feature>
<gene>
    <name evidence="4" type="primary">CSI2</name>
    <name evidence="4" type="ORF">SPAR_O01410</name>
</gene>
<feature type="transmembrane region" description="Helical" evidence="2">
    <location>
        <begin position="134"/>
        <end position="156"/>
    </location>
</feature>
<feature type="chain" id="PRO_5034494902" evidence="3">
    <location>
        <begin position="29"/>
        <end position="342"/>
    </location>
</feature>
<dbReference type="VEuPathDB" id="FungiDB:SPAR_O01410"/>
<dbReference type="AlphaFoldDB" id="A0A8B8UZF7"/>
<keyword evidence="2" id="KW-0472">Membrane</keyword>
<reference evidence="4" key="1">
    <citation type="journal article" date="2017" name="Nat. Genet.">
        <title>Contrasting evolutionary genome dynamics between domesticated and wild yeasts.</title>
        <authorList>
            <person name="Yue J.X."/>
            <person name="Li J."/>
            <person name="Aigrain L."/>
            <person name="Hallin J."/>
            <person name="Persson K."/>
            <person name="Oliver K."/>
            <person name="Bergstrom A."/>
            <person name="Coupland P."/>
            <person name="Warringer J."/>
            <person name="Lagomarsino M.C."/>
            <person name="Fischer G."/>
            <person name="Durbin R."/>
            <person name="Liti G."/>
        </authorList>
    </citation>
    <scope>NUCLEOTIDE SEQUENCE</scope>
    <source>
        <strain evidence="4">CBS432</strain>
    </source>
</reference>
<keyword evidence="2" id="KW-0812">Transmembrane</keyword>
<dbReference type="GeneID" id="54633570"/>
<reference evidence="4" key="2">
    <citation type="submission" date="2020-01" db="EMBL/GenBank/DDBJ databases">
        <title>Population-level Yeast Reference Genomes.</title>
        <authorList>
            <person name="Yue J.-X."/>
        </authorList>
    </citation>
    <scope>NUCLEOTIDE SEQUENCE</scope>
    <source>
        <strain evidence="4">CBS432</strain>
    </source>
</reference>
<evidence type="ECO:0000256" key="2">
    <source>
        <dbReference type="SAM" id="Phobius"/>
    </source>
</evidence>
<sequence length="342" mass="37053">MRLPEISIWKVILLLNLFALQELQLVSAANLPSLSSTTKAADSSSKASSAAKTTTSSGQSSVTSKDVSSSHNITSSTKMPKITSSASTSVYSNSSVWSNNSVISTSSITPSSVFIPVTDGNKFLYQAHHPNGTVFIAFAGCLGAILLSLTGAWIALSIKSWRSARRENKLRNLENQYQYDPFYFQANSNDDESETSSHSDDSDISEKVLKNNSSRMSLYTLGSTSVLNLLNNKTDANDNFRASMFISPTEILQCDANNSNTWSQQSNDSAIYDSLSSTPKEPGATQILGKFTDSSNPFNYASYSLNPEAGDRSTPKSNVSQGKVKKYRPPSVHLDQLLDGDE</sequence>
<reference evidence="4" key="3">
    <citation type="submission" date="2025-07" db="EMBL/GenBank/DDBJ databases">
        <authorList>
            <consortium name="NCBI Genome Project"/>
        </authorList>
    </citation>
    <scope>NUCLEOTIDE SEQUENCE</scope>
    <source>
        <strain evidence="4">CBS432</strain>
    </source>
</reference>
<feature type="compositionally biased region" description="Low complexity" evidence="1">
    <location>
        <begin position="36"/>
        <end position="70"/>
    </location>
</feature>
<name>A0A8B8UZF7_SACPA</name>
<proteinExistence type="predicted"/>
<reference evidence="4" key="4">
    <citation type="submission" date="2025-08" db="UniProtKB">
        <authorList>
            <consortium name="RefSeq"/>
        </authorList>
    </citation>
    <scope>IDENTIFICATION</scope>
    <source>
        <strain evidence="4">CBS432</strain>
    </source>
</reference>
<accession>A0A8B8UZF7</accession>
<dbReference type="OrthoDB" id="4065319at2759"/>
<keyword evidence="2" id="KW-1133">Transmembrane helix</keyword>
<evidence type="ECO:0000256" key="3">
    <source>
        <dbReference type="SAM" id="SignalP"/>
    </source>
</evidence>
<keyword evidence="3" id="KW-0732">Signal</keyword>
<dbReference type="GO" id="GO:0000324">
    <property type="term" value="C:fungal-type vacuole"/>
    <property type="evidence" value="ECO:0007669"/>
    <property type="project" value="TreeGrafter"/>
</dbReference>
<dbReference type="RefSeq" id="XP_033769145.1">
    <property type="nucleotide sequence ID" value="XM_033913254.1"/>
</dbReference>
<dbReference type="GO" id="GO:0005935">
    <property type="term" value="C:cellular bud neck"/>
    <property type="evidence" value="ECO:0007669"/>
    <property type="project" value="TreeGrafter"/>
</dbReference>
<dbReference type="InterPro" id="IPR051009">
    <property type="entry name" value="PRM"/>
</dbReference>
<feature type="region of interest" description="Disordered" evidence="1">
    <location>
        <begin position="302"/>
        <end position="342"/>
    </location>
</feature>
<dbReference type="PANTHER" id="PTHR36089">
    <property type="entry name" value="CHITIN SYNTHASE 3 COMPLEX PROTEIN CSI2-RELATED"/>
    <property type="match status" value="1"/>
</dbReference>
<feature type="region of interest" description="Disordered" evidence="1">
    <location>
        <begin position="36"/>
        <end position="79"/>
    </location>
</feature>
<organism evidence="4">
    <name type="scientific">Saccharomyces paradoxus</name>
    <name type="common">Yeast</name>
    <name type="synonym">Saccharomyces douglasii</name>
    <dbReference type="NCBI Taxonomy" id="27291"/>
    <lineage>
        <taxon>Eukaryota</taxon>
        <taxon>Fungi</taxon>
        <taxon>Dikarya</taxon>
        <taxon>Ascomycota</taxon>
        <taxon>Saccharomycotina</taxon>
        <taxon>Saccharomycetes</taxon>
        <taxon>Saccharomycetales</taxon>
        <taxon>Saccharomycetaceae</taxon>
        <taxon>Saccharomyces</taxon>
    </lineage>
</organism>